<protein>
    <submittedName>
        <fullName evidence="9">AcrB/AcrD/AcrF family protein</fullName>
    </submittedName>
</protein>
<feature type="transmembrane region" description="Helical" evidence="8">
    <location>
        <begin position="1002"/>
        <end position="1028"/>
    </location>
</feature>
<keyword evidence="10" id="KW-1185">Reference proteome</keyword>
<evidence type="ECO:0000256" key="1">
    <source>
        <dbReference type="ARBA" id="ARBA00004429"/>
    </source>
</evidence>
<feature type="transmembrane region" description="Helical" evidence="8">
    <location>
        <begin position="892"/>
        <end position="911"/>
    </location>
</feature>
<keyword evidence="4" id="KW-0997">Cell inner membrane</keyword>
<feature type="transmembrane region" description="Helical" evidence="8">
    <location>
        <begin position="442"/>
        <end position="462"/>
    </location>
</feature>
<keyword evidence="7 8" id="KW-0472">Membrane</keyword>
<dbReference type="AlphaFoldDB" id="A0A1J0KTP9"/>
<evidence type="ECO:0000256" key="6">
    <source>
        <dbReference type="ARBA" id="ARBA00022989"/>
    </source>
</evidence>
<dbReference type="KEGG" id="frc:KX01_620"/>
<dbReference type="InterPro" id="IPR027463">
    <property type="entry name" value="AcrB_DN_DC_subdom"/>
</dbReference>
<dbReference type="SUPFAM" id="SSF82866">
    <property type="entry name" value="Multidrug efflux transporter AcrB transmembrane domain"/>
    <property type="match status" value="2"/>
</dbReference>
<organism evidence="9 10">
    <name type="scientific">Francisella frigiditurris</name>
    <dbReference type="NCBI Taxonomy" id="1542390"/>
    <lineage>
        <taxon>Bacteria</taxon>
        <taxon>Pseudomonadati</taxon>
        <taxon>Pseudomonadota</taxon>
        <taxon>Gammaproteobacteria</taxon>
        <taxon>Thiotrichales</taxon>
        <taxon>Francisellaceae</taxon>
        <taxon>Francisella</taxon>
    </lineage>
</organism>
<evidence type="ECO:0000256" key="7">
    <source>
        <dbReference type="ARBA" id="ARBA00023136"/>
    </source>
</evidence>
<evidence type="ECO:0000256" key="4">
    <source>
        <dbReference type="ARBA" id="ARBA00022519"/>
    </source>
</evidence>
<comment type="subcellular location">
    <subcellularLocation>
        <location evidence="1">Cell inner membrane</location>
        <topology evidence="1">Multi-pass membrane protein</topology>
    </subcellularLocation>
</comment>
<dbReference type="Proteomes" id="UP000182521">
    <property type="component" value="Chromosome"/>
</dbReference>
<dbReference type="FunFam" id="1.20.1640.10:FF:000001">
    <property type="entry name" value="Efflux pump membrane transporter"/>
    <property type="match status" value="1"/>
</dbReference>
<dbReference type="InterPro" id="IPR001036">
    <property type="entry name" value="Acrflvin-R"/>
</dbReference>
<keyword evidence="5 8" id="KW-0812">Transmembrane</keyword>
<dbReference type="Gene3D" id="3.30.70.1440">
    <property type="entry name" value="Multidrug efflux transporter AcrB pore domain"/>
    <property type="match status" value="1"/>
</dbReference>
<dbReference type="Pfam" id="PF00873">
    <property type="entry name" value="ACR_tran"/>
    <property type="match status" value="1"/>
</dbReference>
<evidence type="ECO:0000256" key="2">
    <source>
        <dbReference type="ARBA" id="ARBA00022448"/>
    </source>
</evidence>
<dbReference type="SUPFAM" id="SSF82714">
    <property type="entry name" value="Multidrug efflux transporter AcrB TolC docking domain, DN and DC subdomains"/>
    <property type="match status" value="2"/>
</dbReference>
<name>A0A1J0KTP9_9GAMM</name>
<feature type="transmembrane region" description="Helical" evidence="8">
    <location>
        <begin position="345"/>
        <end position="364"/>
    </location>
</feature>
<evidence type="ECO:0000256" key="3">
    <source>
        <dbReference type="ARBA" id="ARBA00022475"/>
    </source>
</evidence>
<evidence type="ECO:0000256" key="5">
    <source>
        <dbReference type="ARBA" id="ARBA00022692"/>
    </source>
</evidence>
<dbReference type="EMBL" id="CP009654">
    <property type="protein sequence ID" value="APC97141.1"/>
    <property type="molecule type" value="Genomic_DNA"/>
</dbReference>
<feature type="transmembrane region" description="Helical" evidence="8">
    <location>
        <begin position="866"/>
        <end position="885"/>
    </location>
</feature>
<reference evidence="10" key="1">
    <citation type="submission" date="2014-10" db="EMBL/GenBank/DDBJ databases">
        <authorList>
            <person name="Kuske C.R."/>
            <person name="Challacombe J.F."/>
            <person name="Daligault H.E."/>
            <person name="Davenport K.W."/>
            <person name="Johnson S.L."/>
            <person name="Siddaramappa S."/>
            <person name="Petersen J.M."/>
        </authorList>
    </citation>
    <scope>NUCLEOTIDE SEQUENCE [LARGE SCALE GENOMIC DNA]</scope>
    <source>
        <strain evidence="10">CA97-1460</strain>
    </source>
</reference>
<gene>
    <name evidence="9" type="ORF">KX01_620</name>
</gene>
<feature type="transmembrane region" description="Helical" evidence="8">
    <location>
        <begin position="371"/>
        <end position="391"/>
    </location>
</feature>
<dbReference type="PANTHER" id="PTHR32063:SF28">
    <property type="entry name" value="BLR2861 PROTEIN"/>
    <property type="match status" value="1"/>
</dbReference>
<dbReference type="GO" id="GO:0005886">
    <property type="term" value="C:plasma membrane"/>
    <property type="evidence" value="ECO:0007669"/>
    <property type="project" value="UniProtKB-SubCell"/>
</dbReference>
<feature type="transmembrane region" description="Helical" evidence="8">
    <location>
        <begin position="974"/>
        <end position="996"/>
    </location>
</feature>
<dbReference type="Gene3D" id="3.30.70.1430">
    <property type="entry name" value="Multidrug efflux transporter AcrB pore domain"/>
    <property type="match status" value="2"/>
</dbReference>
<evidence type="ECO:0000256" key="8">
    <source>
        <dbReference type="SAM" id="Phobius"/>
    </source>
</evidence>
<dbReference type="SUPFAM" id="SSF82693">
    <property type="entry name" value="Multidrug efflux transporter AcrB pore domain, PN1, PN2, PC1 and PC2 subdomains"/>
    <property type="match status" value="4"/>
</dbReference>
<sequence length="1054" mass="115135">METEAPKTNFIKKHFIDTFIRRPVLSLSISFMIIVIGIGSFFTLQIRQYPYIDSATITVTTNYPGASPANIQAFVTRPIENSVGAAKGIDYMTSSSALGTSTINVYVKLGYNTNDVLSEVVQYVNAVINRLPKDAYSPSIQVNPADDFPSLIFAFTSDVMTPPDITAYINSELTPRLLAKGGLSKVSVWGNKPYAMRIYPNKEKMAEYGITATELADSIGSNSLIAAGGAIQGPYLNYVLNPETSMSTAQDYRNLIVKKSETQIIRLKDVARVELGAQTYDSSVKFDGKTAVLAGAVVSPDANPLTVVAALLDELPSIKEGLPNGLNVDVAFNSTLYIESSIEEVLHTLFEAVIIVSIVMFLFLGSFRAVVVPIIAIPLSIIGSFFLMKVMGFSVNLLTLLAMILAIGLVVDDAIVVLENIYRHIEEGMEPFPAAIKGAREIANPVVLMTLTLVVVYAPIGMMTGFTGALFTEFAYSLAGAVLISGIVAYTLSPMLCSRVLNREMLDSKLVHYIDSFFTKLTAKYTSILKFVLEVKPSIAIVGLIVTASCFFMMRDIKSELAPIEDQGFIAIMGSAPSSANINYLNTFSNPLAKILTNIEGEQNTFILNGVMGSNVIFGGFIMKPWDERTILQPRAAQKIQSEVTNIAGIQTYTYQTPSLPGIPRGAPMTFVIQGVTDYEAIYDIANDFIAKMMKSGLFVFAQSDLKFDNPVTDIKIDREKAGNLGLSMKDISSVLQYSYAGGYINYFFRLGYSFQVIPQLPRMDMLTQEQLGSIYLDIKTPIENMFNSQIPISALVQFKTKGQPLTLNTFQQLNSATISAVMAPGVTQGQAVDYMEELSKAELPNGFSYNYSGSVRQYIENGNTMMIAFAFAIILIFLALSAQFESFRDSLVILVTIPMAISGALLPLFLGQYLGASWASLNIYTQLGLVTLIGLISKQGIMVVEFANHLQKVEKLNKYDAIVKSSSQRLRPILMTVSAMVVGVIPLVFSSGAGAVSRNCIGVVISSGLVVGAIFSLFVLPVVYMYVAEDKSKFLEREKKEDEIIETLQQSDH</sequence>
<accession>A0A1J0KTP9</accession>
<dbReference type="Gene3D" id="3.30.2090.10">
    <property type="entry name" value="Multidrug efflux transporter AcrB TolC docking domain, DN and DC subdomains"/>
    <property type="match status" value="2"/>
</dbReference>
<dbReference type="PANTHER" id="PTHR32063">
    <property type="match status" value="1"/>
</dbReference>
<dbReference type="Gene3D" id="1.20.1640.10">
    <property type="entry name" value="Multidrug efflux transporter AcrB transmembrane domain"/>
    <property type="match status" value="2"/>
</dbReference>
<keyword evidence="3" id="KW-1003">Cell membrane</keyword>
<dbReference type="GO" id="GO:0042910">
    <property type="term" value="F:xenobiotic transmembrane transporter activity"/>
    <property type="evidence" value="ECO:0007669"/>
    <property type="project" value="TreeGrafter"/>
</dbReference>
<keyword evidence="6 8" id="KW-1133">Transmembrane helix</keyword>
<dbReference type="Gene3D" id="3.30.70.1320">
    <property type="entry name" value="Multidrug efflux transporter AcrB pore domain like"/>
    <property type="match status" value="1"/>
</dbReference>
<keyword evidence="2" id="KW-0813">Transport</keyword>
<feature type="transmembrane region" description="Helical" evidence="8">
    <location>
        <begin position="397"/>
        <end position="421"/>
    </location>
</feature>
<feature type="transmembrane region" description="Helical" evidence="8">
    <location>
        <begin position="537"/>
        <end position="554"/>
    </location>
</feature>
<evidence type="ECO:0000313" key="9">
    <source>
        <dbReference type="EMBL" id="APC97141.1"/>
    </source>
</evidence>
<feature type="transmembrane region" description="Helical" evidence="8">
    <location>
        <begin position="474"/>
        <end position="493"/>
    </location>
</feature>
<evidence type="ECO:0000313" key="10">
    <source>
        <dbReference type="Proteomes" id="UP000182521"/>
    </source>
</evidence>
<proteinExistence type="predicted"/>
<dbReference type="STRING" id="1542390.KX01_620"/>
<feature type="transmembrane region" description="Helical" evidence="8">
    <location>
        <begin position="24"/>
        <end position="44"/>
    </location>
</feature>
<dbReference type="PRINTS" id="PR00702">
    <property type="entry name" value="ACRIFLAVINRP"/>
</dbReference>